<evidence type="ECO:0000256" key="1">
    <source>
        <dbReference type="ARBA" id="ARBA00004123"/>
    </source>
</evidence>
<dbReference type="EMBL" id="JBBPBN010000139">
    <property type="protein sequence ID" value="KAK8975730.1"/>
    <property type="molecule type" value="Genomic_DNA"/>
</dbReference>
<dbReference type="Pfam" id="PF00319">
    <property type="entry name" value="SRF-TF"/>
    <property type="match status" value="1"/>
</dbReference>
<feature type="region of interest" description="Disordered" evidence="6">
    <location>
        <begin position="96"/>
        <end position="115"/>
    </location>
</feature>
<evidence type="ECO:0000259" key="7">
    <source>
        <dbReference type="PROSITE" id="PS50066"/>
    </source>
</evidence>
<dbReference type="InterPro" id="IPR050142">
    <property type="entry name" value="MADS-box/MEF2_TF"/>
</dbReference>
<feature type="compositionally biased region" description="Low complexity" evidence="6">
    <location>
        <begin position="102"/>
        <end position="112"/>
    </location>
</feature>
<keyword evidence="9" id="KW-1185">Reference proteome</keyword>
<evidence type="ECO:0000256" key="6">
    <source>
        <dbReference type="SAM" id="MobiDB-lite"/>
    </source>
</evidence>
<dbReference type="InterPro" id="IPR002100">
    <property type="entry name" value="TF_MADSbox"/>
</dbReference>
<dbReference type="PRINTS" id="PR00404">
    <property type="entry name" value="MADSDOMAIN"/>
</dbReference>
<organism evidence="8 9">
    <name type="scientific">Hibiscus sabdariffa</name>
    <name type="common">roselle</name>
    <dbReference type="NCBI Taxonomy" id="183260"/>
    <lineage>
        <taxon>Eukaryota</taxon>
        <taxon>Viridiplantae</taxon>
        <taxon>Streptophyta</taxon>
        <taxon>Embryophyta</taxon>
        <taxon>Tracheophyta</taxon>
        <taxon>Spermatophyta</taxon>
        <taxon>Magnoliopsida</taxon>
        <taxon>eudicotyledons</taxon>
        <taxon>Gunneridae</taxon>
        <taxon>Pentapetalae</taxon>
        <taxon>rosids</taxon>
        <taxon>malvids</taxon>
        <taxon>Malvales</taxon>
        <taxon>Malvaceae</taxon>
        <taxon>Malvoideae</taxon>
        <taxon>Hibiscus</taxon>
    </lineage>
</organism>
<dbReference type="InterPro" id="IPR036879">
    <property type="entry name" value="TF_MADSbox_sf"/>
</dbReference>
<feature type="domain" description="MADS-box" evidence="7">
    <location>
        <begin position="1"/>
        <end position="61"/>
    </location>
</feature>
<evidence type="ECO:0000256" key="3">
    <source>
        <dbReference type="ARBA" id="ARBA00023125"/>
    </source>
</evidence>
<reference evidence="8 9" key="1">
    <citation type="journal article" date="2024" name="G3 (Bethesda)">
        <title>Genome assembly of Hibiscus sabdariffa L. provides insights into metabolisms of medicinal natural products.</title>
        <authorList>
            <person name="Kim T."/>
        </authorList>
    </citation>
    <scope>NUCLEOTIDE SEQUENCE [LARGE SCALE GENOMIC DNA]</scope>
    <source>
        <strain evidence="8">TK-2024</strain>
        <tissue evidence="8">Old leaves</tissue>
    </source>
</reference>
<name>A0ABR2NHQ3_9ROSI</name>
<dbReference type="SMART" id="SM00432">
    <property type="entry name" value="MADS"/>
    <property type="match status" value="1"/>
</dbReference>
<dbReference type="PANTHER" id="PTHR48019">
    <property type="entry name" value="SERUM RESPONSE FACTOR HOMOLOG"/>
    <property type="match status" value="1"/>
</dbReference>
<evidence type="ECO:0000256" key="2">
    <source>
        <dbReference type="ARBA" id="ARBA00023015"/>
    </source>
</evidence>
<keyword evidence="3" id="KW-0238">DNA-binding</keyword>
<dbReference type="InterPro" id="IPR033897">
    <property type="entry name" value="SRF-like_MADS-box"/>
</dbReference>
<evidence type="ECO:0000313" key="9">
    <source>
        <dbReference type="Proteomes" id="UP001396334"/>
    </source>
</evidence>
<evidence type="ECO:0000256" key="5">
    <source>
        <dbReference type="ARBA" id="ARBA00023242"/>
    </source>
</evidence>
<gene>
    <name evidence="8" type="ORF">V6N11_057572</name>
</gene>
<dbReference type="Proteomes" id="UP001396334">
    <property type="component" value="Unassembled WGS sequence"/>
</dbReference>
<proteinExistence type="predicted"/>
<protein>
    <recommendedName>
        <fullName evidence="7">MADS-box domain-containing protein</fullName>
    </recommendedName>
</protein>
<dbReference type="CDD" id="cd00266">
    <property type="entry name" value="MADS_SRF_like"/>
    <property type="match status" value="1"/>
</dbReference>
<evidence type="ECO:0000313" key="8">
    <source>
        <dbReference type="EMBL" id="KAK8975730.1"/>
    </source>
</evidence>
<comment type="caution">
    <text evidence="8">The sequence shown here is derived from an EMBL/GenBank/DDBJ whole genome shotgun (WGS) entry which is preliminary data.</text>
</comment>
<accession>A0ABR2NHQ3</accession>
<keyword evidence="4" id="KW-0804">Transcription</keyword>
<evidence type="ECO:0000256" key="4">
    <source>
        <dbReference type="ARBA" id="ARBA00023163"/>
    </source>
</evidence>
<sequence>MGRRKLKIQRLENLKARQAKYSKRKPGMIKKANELAVLCDVDLALLLFSPSDQPTLFVGQKKALSDVLERLSKMSFEEREARRAYTMQIVKKNYAKSESDSDIGSSSQDASDNPQKVYEEQLKEVKQKLAEKSRILRDWKNPNNVDDLDQLNIMEEHLTASLRGIRNRKRRLEMELQRGGLEHRPQEQDDFKMVKCWHINGDLSAFKKDVQQIIGKVQKRQIPAKASQCIIAGHAHNEFLCRAAAAITPNTD</sequence>
<dbReference type="SUPFAM" id="SSF55455">
    <property type="entry name" value="SRF-like"/>
    <property type="match status" value="1"/>
</dbReference>
<keyword evidence="2" id="KW-0805">Transcription regulation</keyword>
<dbReference type="PROSITE" id="PS50066">
    <property type="entry name" value="MADS_BOX_2"/>
    <property type="match status" value="1"/>
</dbReference>
<keyword evidence="5" id="KW-0539">Nucleus</keyword>
<dbReference type="Gene3D" id="3.40.1810.10">
    <property type="entry name" value="Transcription factor, MADS-box"/>
    <property type="match status" value="1"/>
</dbReference>
<comment type="subcellular location">
    <subcellularLocation>
        <location evidence="1">Nucleus</location>
    </subcellularLocation>
</comment>